<dbReference type="EMBL" id="MU154528">
    <property type="protein sequence ID" value="KAF9500322.1"/>
    <property type="molecule type" value="Genomic_DNA"/>
</dbReference>
<keyword evidence="2" id="KW-1185">Reference proteome</keyword>
<dbReference type="OrthoDB" id="3257338at2759"/>
<sequence length="133" mass="15553">MYQLKDFLICGQHHNMQSNMLIHRVQSCIKYISNKYHSCQSALIMLSQPLENTSDWENIIQPLLNTDIRGLRKGEDASSSEGHHQLSWIWSSQHTSDTKLTEGMNEALQIEWCKACTKAQQWQEECILLWEEM</sequence>
<comment type="caution">
    <text evidence="1">The sequence shown here is derived from an EMBL/GenBank/DDBJ whole genome shotgun (WGS) entry which is preliminary data.</text>
</comment>
<organism evidence="1 2">
    <name type="scientific">Pleurotus eryngii</name>
    <name type="common">Boletus of the steppes</name>
    <dbReference type="NCBI Taxonomy" id="5323"/>
    <lineage>
        <taxon>Eukaryota</taxon>
        <taxon>Fungi</taxon>
        <taxon>Dikarya</taxon>
        <taxon>Basidiomycota</taxon>
        <taxon>Agaricomycotina</taxon>
        <taxon>Agaricomycetes</taxon>
        <taxon>Agaricomycetidae</taxon>
        <taxon>Agaricales</taxon>
        <taxon>Pleurotineae</taxon>
        <taxon>Pleurotaceae</taxon>
        <taxon>Pleurotus</taxon>
    </lineage>
</organism>
<dbReference type="AlphaFoldDB" id="A0A9P6A5C7"/>
<protein>
    <submittedName>
        <fullName evidence="1">Uncharacterized protein</fullName>
    </submittedName>
</protein>
<evidence type="ECO:0000313" key="2">
    <source>
        <dbReference type="Proteomes" id="UP000807025"/>
    </source>
</evidence>
<accession>A0A9P6A5C7</accession>
<evidence type="ECO:0000313" key="1">
    <source>
        <dbReference type="EMBL" id="KAF9500322.1"/>
    </source>
</evidence>
<dbReference type="Proteomes" id="UP000807025">
    <property type="component" value="Unassembled WGS sequence"/>
</dbReference>
<name>A0A9P6A5C7_PLEER</name>
<proteinExistence type="predicted"/>
<reference evidence="1" key="1">
    <citation type="submission" date="2020-11" db="EMBL/GenBank/DDBJ databases">
        <authorList>
            <consortium name="DOE Joint Genome Institute"/>
            <person name="Ahrendt S."/>
            <person name="Riley R."/>
            <person name="Andreopoulos W."/>
            <person name="Labutti K."/>
            <person name="Pangilinan J."/>
            <person name="Ruiz-Duenas F.J."/>
            <person name="Barrasa J.M."/>
            <person name="Sanchez-Garcia M."/>
            <person name="Camarero S."/>
            <person name="Miyauchi S."/>
            <person name="Serrano A."/>
            <person name="Linde D."/>
            <person name="Babiker R."/>
            <person name="Drula E."/>
            <person name="Ayuso-Fernandez I."/>
            <person name="Pacheco R."/>
            <person name="Padilla G."/>
            <person name="Ferreira P."/>
            <person name="Barriuso J."/>
            <person name="Kellner H."/>
            <person name="Castanera R."/>
            <person name="Alfaro M."/>
            <person name="Ramirez L."/>
            <person name="Pisabarro A.G."/>
            <person name="Kuo A."/>
            <person name="Tritt A."/>
            <person name="Lipzen A."/>
            <person name="He G."/>
            <person name="Yan M."/>
            <person name="Ng V."/>
            <person name="Cullen D."/>
            <person name="Martin F."/>
            <person name="Rosso M.-N."/>
            <person name="Henrissat B."/>
            <person name="Hibbett D."/>
            <person name="Martinez A.T."/>
            <person name="Grigoriev I.V."/>
        </authorList>
    </citation>
    <scope>NUCLEOTIDE SEQUENCE</scope>
    <source>
        <strain evidence="1">ATCC 90797</strain>
    </source>
</reference>
<gene>
    <name evidence="1" type="ORF">BDN71DRAFT_1427562</name>
</gene>